<evidence type="ECO:0000313" key="3">
    <source>
        <dbReference type="WBParaSite" id="L893_g10055.t1"/>
    </source>
</evidence>
<accession>A0A1I7XWL3</accession>
<organism evidence="2 3">
    <name type="scientific">Steinernema glaseri</name>
    <dbReference type="NCBI Taxonomy" id="37863"/>
    <lineage>
        <taxon>Eukaryota</taxon>
        <taxon>Metazoa</taxon>
        <taxon>Ecdysozoa</taxon>
        <taxon>Nematoda</taxon>
        <taxon>Chromadorea</taxon>
        <taxon>Rhabditida</taxon>
        <taxon>Tylenchina</taxon>
        <taxon>Panagrolaimomorpha</taxon>
        <taxon>Strongyloidoidea</taxon>
        <taxon>Steinernematidae</taxon>
        <taxon>Steinernema</taxon>
    </lineage>
</organism>
<proteinExistence type="predicted"/>
<feature type="signal peptide" evidence="1">
    <location>
        <begin position="1"/>
        <end position="19"/>
    </location>
</feature>
<evidence type="ECO:0000313" key="2">
    <source>
        <dbReference type="Proteomes" id="UP000095287"/>
    </source>
</evidence>
<sequence>MKLLLALLSIAILATAIHAYTLGSAEEDYPGALHVPPFRRPYYFPGFAGSYGPPAHDVKDFSRSFKMGWGHSDWDGTFTGWLKCMVCGCGDGWKLCNVKEW</sequence>
<reference evidence="3" key="1">
    <citation type="submission" date="2016-11" db="UniProtKB">
        <authorList>
            <consortium name="WormBaseParasite"/>
        </authorList>
    </citation>
    <scope>IDENTIFICATION</scope>
</reference>
<protein>
    <submittedName>
        <fullName evidence="3">Secreted protein</fullName>
    </submittedName>
</protein>
<evidence type="ECO:0000256" key="1">
    <source>
        <dbReference type="SAM" id="SignalP"/>
    </source>
</evidence>
<name>A0A1I7XWL3_9BILA</name>
<feature type="chain" id="PRO_5009311461" evidence="1">
    <location>
        <begin position="20"/>
        <end position="101"/>
    </location>
</feature>
<dbReference type="AlphaFoldDB" id="A0A1I7XWL3"/>
<dbReference type="WBParaSite" id="L893_g10055.t1">
    <property type="protein sequence ID" value="L893_g10055.t1"/>
    <property type="gene ID" value="L893_g10055"/>
</dbReference>
<keyword evidence="1" id="KW-0732">Signal</keyword>
<keyword evidence="2" id="KW-1185">Reference proteome</keyword>
<dbReference type="Proteomes" id="UP000095287">
    <property type="component" value="Unplaced"/>
</dbReference>